<keyword evidence="3" id="KW-1185">Reference proteome</keyword>
<dbReference type="EMBL" id="BMVW01000011">
    <property type="protein sequence ID" value="GGZ24651.1"/>
    <property type="molecule type" value="Genomic_DNA"/>
</dbReference>
<accession>A0A918PXN0</accession>
<feature type="transmembrane region" description="Helical" evidence="1">
    <location>
        <begin position="359"/>
        <end position="386"/>
    </location>
</feature>
<dbReference type="AlphaFoldDB" id="A0A918PXN0"/>
<comment type="caution">
    <text evidence="2">The sequence shown here is derived from an EMBL/GenBank/DDBJ whole genome shotgun (WGS) entry which is preliminary data.</text>
</comment>
<protein>
    <recommendedName>
        <fullName evidence="4">Permease</fullName>
    </recommendedName>
</protein>
<evidence type="ECO:0000313" key="3">
    <source>
        <dbReference type="Proteomes" id="UP000622166"/>
    </source>
</evidence>
<evidence type="ECO:0000313" key="2">
    <source>
        <dbReference type="EMBL" id="GGZ24651.1"/>
    </source>
</evidence>
<reference evidence="2" key="1">
    <citation type="journal article" date="2014" name="Int. J. Syst. Evol. Microbiol.">
        <title>Complete genome sequence of Corynebacterium casei LMG S-19264T (=DSM 44701T), isolated from a smear-ripened cheese.</title>
        <authorList>
            <consortium name="US DOE Joint Genome Institute (JGI-PGF)"/>
            <person name="Walter F."/>
            <person name="Albersmeier A."/>
            <person name="Kalinowski J."/>
            <person name="Ruckert C."/>
        </authorList>
    </citation>
    <scope>NUCLEOTIDE SEQUENCE</scope>
    <source>
        <strain evidence="2">JCM 4815</strain>
    </source>
</reference>
<organism evidence="2 3">
    <name type="scientific">Streptomyces poonensis</name>
    <dbReference type="NCBI Taxonomy" id="68255"/>
    <lineage>
        <taxon>Bacteria</taxon>
        <taxon>Bacillati</taxon>
        <taxon>Actinomycetota</taxon>
        <taxon>Actinomycetes</taxon>
        <taxon>Kitasatosporales</taxon>
        <taxon>Streptomycetaceae</taxon>
        <taxon>Streptomyces</taxon>
    </lineage>
</organism>
<dbReference type="Proteomes" id="UP000622166">
    <property type="component" value="Unassembled WGS sequence"/>
</dbReference>
<feature type="transmembrane region" description="Helical" evidence="1">
    <location>
        <begin position="325"/>
        <end position="347"/>
    </location>
</feature>
<keyword evidence="1" id="KW-0812">Transmembrane</keyword>
<feature type="transmembrane region" description="Helical" evidence="1">
    <location>
        <begin position="242"/>
        <end position="262"/>
    </location>
</feature>
<keyword evidence="1" id="KW-0472">Membrane</keyword>
<feature type="transmembrane region" description="Helical" evidence="1">
    <location>
        <begin position="661"/>
        <end position="689"/>
    </location>
</feature>
<sequence length="740" mass="77290">MQLLRIGRAAGRRAEGGRVRRTALLLAAAALAFAGTAEVAVYASYDGMEERSAERALQLKDEFPGRTTVAHAVDGFDTLGGRQYSVVYIRPESPDSPLPPGLSSWPEPGQAFLSPALRTALTEAGEPRRYGTVVGTIAGAGLAGPGERYAYVNPTDRQYDADKTYEVVGFGSRSPGSSGDWIFVAPRQRLQTALYLLLVPALVLTVVAARMGSAARDRRTALISALGGGWPQRLWLNLGESAAPVLAGALLGTLPAAAVALTGDVTLPWIGYRLSSDDLAHWWPGLAASAAAAAGAVLLLVCLLHRAASRAKARSVRLTARREQMVRWGAMACPLLVFATVWVPGLLDVTRHSQLRSTLYLTGVALVMVTLPCAVAVGAAAAGSALARSVRRNGSAGALVAGRHTAAHPAVTARLVAGVCIALVLISQLQLKNTQYGATAQAAAATLRTVGTRVLVMDLKQDRLTREQLDSALGKLPAGTRTLAVYQDGDPEKGELPTTRLQGSCASLKTLSLRCGTGTHKVSGPVGDTTLNTVLGWVTVGPADAGFTVRQADPLPARLTERTAPESLLLLAPGRSGLDQAAIQQTVRTELPIGSAQVGTFGETWLLGANLSAAHGRWVVFLGVPGVLLIALAAALANLAEFLRLSRSVAPLSVLTGRRRVFWTSAAWSLLAPLLAAVAAGCVAAVWLASPQENPDQGISLSGSLLWGTAAGLAALSLVAWAWGARSAIAQATRWRPYGE</sequence>
<name>A0A918PXN0_9ACTN</name>
<feature type="transmembrane region" description="Helical" evidence="1">
    <location>
        <begin position="406"/>
        <end position="426"/>
    </location>
</feature>
<feature type="transmembrane region" description="Helical" evidence="1">
    <location>
        <begin position="618"/>
        <end position="640"/>
    </location>
</feature>
<evidence type="ECO:0000256" key="1">
    <source>
        <dbReference type="SAM" id="Phobius"/>
    </source>
</evidence>
<feature type="transmembrane region" description="Helical" evidence="1">
    <location>
        <begin position="282"/>
        <end position="304"/>
    </location>
</feature>
<feature type="transmembrane region" description="Helical" evidence="1">
    <location>
        <begin position="701"/>
        <end position="724"/>
    </location>
</feature>
<reference evidence="2" key="2">
    <citation type="submission" date="2020-09" db="EMBL/GenBank/DDBJ databases">
        <authorList>
            <person name="Sun Q."/>
            <person name="Ohkuma M."/>
        </authorList>
    </citation>
    <scope>NUCLEOTIDE SEQUENCE</scope>
    <source>
        <strain evidence="2">JCM 4815</strain>
    </source>
</reference>
<gene>
    <name evidence="2" type="ORF">GCM10010365_51230</name>
</gene>
<evidence type="ECO:0008006" key="4">
    <source>
        <dbReference type="Google" id="ProtNLM"/>
    </source>
</evidence>
<proteinExistence type="predicted"/>
<feature type="transmembrane region" description="Helical" evidence="1">
    <location>
        <begin position="192"/>
        <end position="209"/>
    </location>
</feature>
<keyword evidence="1" id="KW-1133">Transmembrane helix</keyword>